<organism evidence="2 3">
    <name type="scientific">Lentinus tigrinus ALCF2SS1-6</name>
    <dbReference type="NCBI Taxonomy" id="1328759"/>
    <lineage>
        <taxon>Eukaryota</taxon>
        <taxon>Fungi</taxon>
        <taxon>Dikarya</taxon>
        <taxon>Basidiomycota</taxon>
        <taxon>Agaricomycotina</taxon>
        <taxon>Agaricomycetes</taxon>
        <taxon>Polyporales</taxon>
        <taxon>Polyporaceae</taxon>
        <taxon>Lentinus</taxon>
    </lineage>
</organism>
<protein>
    <submittedName>
        <fullName evidence="2">Uncharacterized protein</fullName>
    </submittedName>
</protein>
<dbReference type="Proteomes" id="UP000313359">
    <property type="component" value="Unassembled WGS sequence"/>
</dbReference>
<evidence type="ECO:0000256" key="1">
    <source>
        <dbReference type="SAM" id="MobiDB-lite"/>
    </source>
</evidence>
<reference evidence="2" key="1">
    <citation type="journal article" date="2018" name="Genome Biol. Evol.">
        <title>Genomics and development of Lentinus tigrinus, a white-rot wood-decaying mushroom with dimorphic fruiting bodies.</title>
        <authorList>
            <person name="Wu B."/>
            <person name="Xu Z."/>
            <person name="Knudson A."/>
            <person name="Carlson A."/>
            <person name="Chen N."/>
            <person name="Kovaka S."/>
            <person name="LaButti K."/>
            <person name="Lipzen A."/>
            <person name="Pennachio C."/>
            <person name="Riley R."/>
            <person name="Schakwitz W."/>
            <person name="Umezawa K."/>
            <person name="Ohm R.A."/>
            <person name="Grigoriev I.V."/>
            <person name="Nagy L.G."/>
            <person name="Gibbons J."/>
            <person name="Hibbett D."/>
        </authorList>
    </citation>
    <scope>NUCLEOTIDE SEQUENCE [LARGE SCALE GENOMIC DNA]</scope>
    <source>
        <strain evidence="2">ALCF2SS1-6</strain>
    </source>
</reference>
<accession>A0A5C2RPD6</accession>
<sequence>MAETTSSSSRTRTIVIAARKLARSNFTNGIPISSTATHAVQDARSENVPASLTSSPPRPDPASSPVYAPVRRPRVLQYRGMYVVQSACVGDEDKGEDEDEDEGDVESFNGDTALREVQGGGAQDKHITHHAPRAASKFRRLLGPRLAPTSTATWPAPSPIRLPALEMCARAALRRHPSLRAHMVSRSVLDSLL</sequence>
<feature type="region of interest" description="Disordered" evidence="1">
    <location>
        <begin position="26"/>
        <end position="67"/>
    </location>
</feature>
<name>A0A5C2RPD6_9APHY</name>
<evidence type="ECO:0000313" key="3">
    <source>
        <dbReference type="Proteomes" id="UP000313359"/>
    </source>
</evidence>
<evidence type="ECO:0000313" key="2">
    <source>
        <dbReference type="EMBL" id="RPD53403.1"/>
    </source>
</evidence>
<feature type="compositionally biased region" description="Polar residues" evidence="1">
    <location>
        <begin position="26"/>
        <end position="38"/>
    </location>
</feature>
<proteinExistence type="predicted"/>
<dbReference type="EMBL" id="ML122323">
    <property type="protein sequence ID" value="RPD53403.1"/>
    <property type="molecule type" value="Genomic_DNA"/>
</dbReference>
<keyword evidence="3" id="KW-1185">Reference proteome</keyword>
<dbReference type="AlphaFoldDB" id="A0A5C2RPD6"/>
<gene>
    <name evidence="2" type="ORF">L227DRAFT_617068</name>
</gene>